<gene>
    <name evidence="1" type="ORF">PXEA_LOCUS29029</name>
</gene>
<evidence type="ECO:0000313" key="1">
    <source>
        <dbReference type="EMBL" id="VEL35589.1"/>
    </source>
</evidence>
<name>A0A448XFJ8_9PLAT</name>
<accession>A0A448XFJ8</accession>
<sequence>MVWLPDLGLHLGTTQGFLLHVDWPADDQPIRVRHISLHAPVGEPAFSLIAQWPSGLCDASMATSDRRRLDGRCLVYTLGRGYADLCEVLTPGQDFQCPEKVHSKARITTGSRDFLISLFHDKFV</sequence>
<proteinExistence type="predicted"/>
<protein>
    <submittedName>
        <fullName evidence="1">Uncharacterized protein</fullName>
    </submittedName>
</protein>
<dbReference type="Proteomes" id="UP000784294">
    <property type="component" value="Unassembled WGS sequence"/>
</dbReference>
<dbReference type="AlphaFoldDB" id="A0A448XFJ8"/>
<organism evidence="1 2">
    <name type="scientific">Protopolystoma xenopodis</name>
    <dbReference type="NCBI Taxonomy" id="117903"/>
    <lineage>
        <taxon>Eukaryota</taxon>
        <taxon>Metazoa</taxon>
        <taxon>Spiralia</taxon>
        <taxon>Lophotrochozoa</taxon>
        <taxon>Platyhelminthes</taxon>
        <taxon>Monogenea</taxon>
        <taxon>Polyopisthocotylea</taxon>
        <taxon>Polystomatidea</taxon>
        <taxon>Polystomatidae</taxon>
        <taxon>Protopolystoma</taxon>
    </lineage>
</organism>
<reference evidence="1" key="1">
    <citation type="submission" date="2018-11" db="EMBL/GenBank/DDBJ databases">
        <authorList>
            <consortium name="Pathogen Informatics"/>
        </authorList>
    </citation>
    <scope>NUCLEOTIDE SEQUENCE</scope>
</reference>
<evidence type="ECO:0000313" key="2">
    <source>
        <dbReference type="Proteomes" id="UP000784294"/>
    </source>
</evidence>
<comment type="caution">
    <text evidence="1">The sequence shown here is derived from an EMBL/GenBank/DDBJ whole genome shotgun (WGS) entry which is preliminary data.</text>
</comment>
<keyword evidence="2" id="KW-1185">Reference proteome</keyword>
<dbReference type="EMBL" id="CAAALY010250173">
    <property type="protein sequence ID" value="VEL35589.1"/>
    <property type="molecule type" value="Genomic_DNA"/>
</dbReference>